<keyword evidence="7" id="KW-0282">Flagellum</keyword>
<evidence type="ECO:0000256" key="4">
    <source>
        <dbReference type="HAMAP-Rule" id="MF_00724"/>
    </source>
</evidence>
<dbReference type="PANTHER" id="PTHR34653">
    <property type="match status" value="1"/>
</dbReference>
<sequence>MPVPGVGAVGGVGGMDFTPYVAPRADVGPAGSAARVGGAHRAEGPSGPDGPDFGKLVLDGLDRLEGVQAQSDHLAVQAATGDLQAIHDYTIAATQAQVTTQLTVAVRNKAVEAFTEILRMPV</sequence>
<dbReference type="GO" id="GO:0005198">
    <property type="term" value="F:structural molecule activity"/>
    <property type="evidence" value="ECO:0007669"/>
    <property type="project" value="UniProtKB-UniRule"/>
</dbReference>
<dbReference type="KEGG" id="nano:G5V58_06510"/>
<accession>A0A6G6WAV8</accession>
<keyword evidence="3 4" id="KW-0975">Bacterial flagellum</keyword>
<dbReference type="GO" id="GO:0003774">
    <property type="term" value="F:cytoskeletal motor activity"/>
    <property type="evidence" value="ECO:0007669"/>
    <property type="project" value="InterPro"/>
</dbReference>
<evidence type="ECO:0000256" key="2">
    <source>
        <dbReference type="ARBA" id="ARBA00009272"/>
    </source>
</evidence>
<evidence type="ECO:0000256" key="1">
    <source>
        <dbReference type="ARBA" id="ARBA00004117"/>
    </source>
</evidence>
<dbReference type="PRINTS" id="PR01006">
    <property type="entry name" value="FLGHOOKFLIE"/>
</dbReference>
<dbReference type="AlphaFoldDB" id="A0A6G6WAV8"/>
<evidence type="ECO:0000256" key="5">
    <source>
        <dbReference type="NCBIfam" id="TIGR00205"/>
    </source>
</evidence>
<dbReference type="EMBL" id="CP049257">
    <property type="protein sequence ID" value="QIG42468.1"/>
    <property type="molecule type" value="Genomic_DNA"/>
</dbReference>
<reference evidence="7 8" key="1">
    <citation type="submission" date="2020-02" db="EMBL/GenBank/DDBJ databases">
        <title>Full genome sequence of Nocardioides sp. R-3366.</title>
        <authorList>
            <person name="Im W.-T."/>
        </authorList>
    </citation>
    <scope>NUCLEOTIDE SEQUENCE [LARGE SCALE GENOMIC DNA]</scope>
    <source>
        <strain evidence="7 8">R-3366</strain>
    </source>
</reference>
<evidence type="ECO:0000256" key="6">
    <source>
        <dbReference type="SAM" id="MobiDB-lite"/>
    </source>
</evidence>
<dbReference type="GO" id="GO:0071973">
    <property type="term" value="P:bacterial-type flagellum-dependent cell motility"/>
    <property type="evidence" value="ECO:0007669"/>
    <property type="project" value="InterPro"/>
</dbReference>
<evidence type="ECO:0000256" key="3">
    <source>
        <dbReference type="ARBA" id="ARBA00023143"/>
    </source>
</evidence>
<comment type="subcellular location">
    <subcellularLocation>
        <location evidence="1 4">Bacterial flagellum basal body</location>
    </subcellularLocation>
</comment>
<dbReference type="NCBIfam" id="TIGR00205">
    <property type="entry name" value="fliE"/>
    <property type="match status" value="1"/>
</dbReference>
<name>A0A6G6WAV8_9ACTN</name>
<dbReference type="HAMAP" id="MF_00724">
    <property type="entry name" value="FliE"/>
    <property type="match status" value="1"/>
</dbReference>
<dbReference type="Proteomes" id="UP000502996">
    <property type="component" value="Chromosome"/>
</dbReference>
<dbReference type="Pfam" id="PF02049">
    <property type="entry name" value="FliE"/>
    <property type="match status" value="1"/>
</dbReference>
<proteinExistence type="inferred from homology"/>
<keyword evidence="8" id="KW-1185">Reference proteome</keyword>
<dbReference type="PANTHER" id="PTHR34653:SF1">
    <property type="entry name" value="FLAGELLAR HOOK-BASAL BODY COMPLEX PROTEIN FLIE"/>
    <property type="match status" value="1"/>
</dbReference>
<organism evidence="7 8">
    <name type="scientific">Nocardioides anomalus</name>
    <dbReference type="NCBI Taxonomy" id="2712223"/>
    <lineage>
        <taxon>Bacteria</taxon>
        <taxon>Bacillati</taxon>
        <taxon>Actinomycetota</taxon>
        <taxon>Actinomycetes</taxon>
        <taxon>Propionibacteriales</taxon>
        <taxon>Nocardioidaceae</taxon>
        <taxon>Nocardioides</taxon>
    </lineage>
</organism>
<comment type="similarity">
    <text evidence="2 4">Belongs to the FliE family.</text>
</comment>
<evidence type="ECO:0000313" key="7">
    <source>
        <dbReference type="EMBL" id="QIG42468.1"/>
    </source>
</evidence>
<dbReference type="InterPro" id="IPR001624">
    <property type="entry name" value="FliE"/>
</dbReference>
<gene>
    <name evidence="4 7" type="primary">fliE</name>
    <name evidence="7" type="ORF">G5V58_06510</name>
</gene>
<dbReference type="GO" id="GO:0009425">
    <property type="term" value="C:bacterial-type flagellum basal body"/>
    <property type="evidence" value="ECO:0007669"/>
    <property type="project" value="UniProtKB-SubCell"/>
</dbReference>
<keyword evidence="7" id="KW-0966">Cell projection</keyword>
<keyword evidence="7" id="KW-0969">Cilium</keyword>
<dbReference type="RefSeq" id="WP_165230051.1">
    <property type="nucleotide sequence ID" value="NZ_CP049257.1"/>
</dbReference>
<feature type="region of interest" description="Disordered" evidence="6">
    <location>
        <begin position="28"/>
        <end position="54"/>
    </location>
</feature>
<protein>
    <recommendedName>
        <fullName evidence="4 5">Flagellar hook-basal body complex protein FliE</fullName>
    </recommendedName>
</protein>
<evidence type="ECO:0000313" key="8">
    <source>
        <dbReference type="Proteomes" id="UP000502996"/>
    </source>
</evidence>